<keyword evidence="5" id="KW-0249">Electron transport</keyword>
<dbReference type="GO" id="GO:0046872">
    <property type="term" value="F:metal ion binding"/>
    <property type="evidence" value="ECO:0007669"/>
    <property type="project" value="UniProtKB-KW"/>
</dbReference>
<evidence type="ECO:0000256" key="6">
    <source>
        <dbReference type="ARBA" id="ARBA00023004"/>
    </source>
</evidence>
<dbReference type="PIRSF" id="PIRSF036408">
    <property type="entry name" value="PduS_prd"/>
    <property type="match status" value="1"/>
</dbReference>
<dbReference type="Gene3D" id="2.40.50.100">
    <property type="match status" value="1"/>
</dbReference>
<dbReference type="Gene3D" id="3.10.20.600">
    <property type="match status" value="1"/>
</dbReference>
<proteinExistence type="predicted"/>
<protein>
    <recommendedName>
        <fullName evidence="14">NADH dehydrogenase</fullName>
    </recommendedName>
</protein>
<dbReference type="GO" id="GO:0051539">
    <property type="term" value="F:4 iron, 4 sulfur cluster binding"/>
    <property type="evidence" value="ECO:0007669"/>
    <property type="project" value="UniProtKB-KW"/>
</dbReference>
<evidence type="ECO:0000256" key="1">
    <source>
        <dbReference type="ARBA" id="ARBA00022448"/>
    </source>
</evidence>
<dbReference type="Gene3D" id="1.10.1060.10">
    <property type="entry name" value="Alpha-helical ferredoxin"/>
    <property type="match status" value="1"/>
</dbReference>
<dbReference type="KEGG" id="ckr:CKR_0765"/>
<sequence>MMDLLKKVKDAGIIGAGGAGFPTHVKLNTKVKYFIVNALECEPLLQSDKYLMRNHSDEIVGATEIIGKSLGAEKIVIGLKNVYYNEIDALTNSIKKLNSSVELFLNRSFYPAGDEQILVYEVTGKTIAPGAIPSTVGAVVSNVGTVFNVFEALKDEPVTYKYVTVVGEVASPAIVKVPIGTKVTECIEKCGGATLGDYVVIMGGPMMGKKISKEEAENTVITKTNGGIIVIPKDHYVAARERLTIEEMVHRAKAACEQCRYCTELCPRYQIGHPLHPHKIMRTMALGRNDEEVLKEAIMCCQCGVCEMYACPNGLSPRRINGYVKAQFGAKGIKWKNKTDVFTGDPQREFRKVPTGMLITRLGMNKYKGQPYKENEELVPAQVSVPLKQGIGAPSTAVVKVGDVVKKGQMIGAIDEGKMGTNVHASIDGTVVEVNENVVIKAI</sequence>
<keyword evidence="1" id="KW-0813">Transport</keyword>
<dbReference type="Gene3D" id="3.40.50.11540">
    <property type="entry name" value="NADH-ubiquinone oxidoreductase 51kDa subunit"/>
    <property type="match status" value="1"/>
</dbReference>
<reference evidence="11" key="1">
    <citation type="submission" date="2005-09" db="EMBL/GenBank/DDBJ databases">
        <title>Complete genome sequence of Clostridium kluyveri and comaprative genomics of Clostridia species.</title>
        <authorList>
            <person name="Inui M."/>
            <person name="Nonaka H."/>
            <person name="Shinoda Y."/>
            <person name="Ikenaga Y."/>
            <person name="Abe M."/>
            <person name="Naito K."/>
            <person name="Vertes A.A."/>
            <person name="Yukawa H."/>
        </authorList>
    </citation>
    <scope>NUCLEOTIDE SEQUENCE</scope>
    <source>
        <strain evidence="11">NBRC 12016</strain>
    </source>
</reference>
<evidence type="ECO:0000259" key="9">
    <source>
        <dbReference type="Pfam" id="PF10531"/>
    </source>
</evidence>
<dbReference type="GO" id="GO:0016020">
    <property type="term" value="C:membrane"/>
    <property type="evidence" value="ECO:0007669"/>
    <property type="project" value="InterPro"/>
</dbReference>
<dbReference type="InterPro" id="IPR019554">
    <property type="entry name" value="Soluble_ligand-bd"/>
</dbReference>
<dbReference type="InterPro" id="IPR011538">
    <property type="entry name" value="Nuo51_FMN-bd"/>
</dbReference>
<dbReference type="PANTHER" id="PTHR43034">
    <property type="entry name" value="ION-TRANSLOCATING OXIDOREDUCTASE COMPLEX SUBUNIT C"/>
    <property type="match status" value="1"/>
</dbReference>
<dbReference type="KEGG" id="ckr:CKR_0769"/>
<dbReference type="SUPFAM" id="SSF142984">
    <property type="entry name" value="Nqo1 middle domain-like"/>
    <property type="match status" value="1"/>
</dbReference>
<dbReference type="AlphaFoldDB" id="B9DZZ1"/>
<evidence type="ECO:0000313" key="13">
    <source>
        <dbReference type="Proteomes" id="UP000007969"/>
    </source>
</evidence>
<dbReference type="SUPFAM" id="SSF142019">
    <property type="entry name" value="Nqo1 FMN-binding domain-like"/>
    <property type="match status" value="1"/>
</dbReference>
<dbReference type="PANTHER" id="PTHR43034:SF2">
    <property type="entry name" value="ION-TRANSLOCATING OXIDOREDUCTASE COMPLEX SUBUNIT C"/>
    <property type="match status" value="1"/>
</dbReference>
<dbReference type="EMBL" id="AP009049">
    <property type="protein sequence ID" value="BAH05816.1"/>
    <property type="molecule type" value="Genomic_DNA"/>
</dbReference>
<dbReference type="Pfam" id="PF10531">
    <property type="entry name" value="SLBB"/>
    <property type="match status" value="1"/>
</dbReference>
<dbReference type="Proteomes" id="UP000007969">
    <property type="component" value="Chromosome"/>
</dbReference>
<dbReference type="SUPFAM" id="SSF46548">
    <property type="entry name" value="alpha-helical ferredoxin"/>
    <property type="match status" value="1"/>
</dbReference>
<evidence type="ECO:0000256" key="4">
    <source>
        <dbReference type="ARBA" id="ARBA00022737"/>
    </source>
</evidence>
<accession>B9DZZ1</accession>
<reference evidence="13" key="2">
    <citation type="submission" date="2005-09" db="EMBL/GenBank/DDBJ databases">
        <title>Complete genome sequence of Clostridium kluyveri and comparative genomics of Clostridia species.</title>
        <authorList>
            <person name="Inui M."/>
            <person name="Nonaka H."/>
            <person name="Shinoda Y."/>
            <person name="Ikenaga Y."/>
            <person name="Abe M."/>
            <person name="Naito K."/>
            <person name="Vertes A.A."/>
            <person name="Yukawa H."/>
        </authorList>
    </citation>
    <scope>NUCLEOTIDE SEQUENCE [LARGE SCALE GENOMIC DNA]</scope>
    <source>
        <strain evidence="13">NBRC 12016</strain>
    </source>
</reference>
<keyword evidence="3" id="KW-0479">Metal-binding</keyword>
<keyword evidence="6" id="KW-0408">Iron</keyword>
<dbReference type="InterPro" id="IPR010208">
    <property type="entry name" value="Ion_transpt_RnfC/RsxC"/>
</dbReference>
<dbReference type="InterPro" id="IPR026902">
    <property type="entry name" value="RnfC_N"/>
</dbReference>
<feature type="domain" description="Soluble ligand binding" evidence="9">
    <location>
        <begin position="162"/>
        <end position="208"/>
    </location>
</feature>
<dbReference type="GO" id="GO:0009055">
    <property type="term" value="F:electron transfer activity"/>
    <property type="evidence" value="ECO:0007669"/>
    <property type="project" value="InterPro"/>
</dbReference>
<feature type="domain" description="RnfC Barrel sandwich hybrid" evidence="10">
    <location>
        <begin position="378"/>
        <end position="439"/>
    </location>
</feature>
<dbReference type="PROSITE" id="PS00198">
    <property type="entry name" value="4FE4S_FER_1"/>
    <property type="match status" value="1"/>
</dbReference>
<keyword evidence="2" id="KW-0004">4Fe-4S</keyword>
<dbReference type="EMBL" id="AP009049">
    <property type="protein sequence ID" value="BAH05820.1"/>
    <property type="molecule type" value="Genomic_DNA"/>
</dbReference>
<dbReference type="InterPro" id="IPR017054">
    <property type="entry name" value="PduS"/>
</dbReference>
<dbReference type="InterPro" id="IPR011053">
    <property type="entry name" value="Single_hybrid_motif"/>
</dbReference>
<organism evidence="11 13">
    <name type="scientific">Clostridium kluyveri (strain NBRC 12016)</name>
    <dbReference type="NCBI Taxonomy" id="583346"/>
    <lineage>
        <taxon>Bacteria</taxon>
        <taxon>Bacillati</taxon>
        <taxon>Bacillota</taxon>
        <taxon>Clostridia</taxon>
        <taxon>Eubacteriales</taxon>
        <taxon>Clostridiaceae</taxon>
        <taxon>Clostridium</taxon>
    </lineage>
</organism>
<keyword evidence="7" id="KW-0411">Iron-sulfur</keyword>
<evidence type="ECO:0000259" key="10">
    <source>
        <dbReference type="Pfam" id="PF13375"/>
    </source>
</evidence>
<dbReference type="Pfam" id="PF01512">
    <property type="entry name" value="Complex1_51K"/>
    <property type="match status" value="1"/>
</dbReference>
<gene>
    <name evidence="11" type="ordered locus">CKR_0765</name>
    <name evidence="12" type="ordered locus">CKR_0769</name>
</gene>
<feature type="domain" description="NADH-ubiquinone oxidoreductase 51kDa subunit FMN-binding" evidence="8">
    <location>
        <begin position="8"/>
        <end position="150"/>
    </location>
</feature>
<evidence type="ECO:0000256" key="3">
    <source>
        <dbReference type="ARBA" id="ARBA00022723"/>
    </source>
</evidence>
<dbReference type="InterPro" id="IPR017900">
    <property type="entry name" value="4Fe4S_Fe_S_CS"/>
</dbReference>
<dbReference type="SUPFAM" id="SSF51230">
    <property type="entry name" value="Single hybrid motif"/>
    <property type="match status" value="1"/>
</dbReference>
<evidence type="ECO:0008006" key="14">
    <source>
        <dbReference type="Google" id="ProtNLM"/>
    </source>
</evidence>
<evidence type="ECO:0000256" key="5">
    <source>
        <dbReference type="ARBA" id="ARBA00022982"/>
    </source>
</evidence>
<dbReference type="HOGENOM" id="CLU_010808_0_0_9"/>
<dbReference type="InterPro" id="IPR037225">
    <property type="entry name" value="Nuo51_FMN-bd_sf"/>
</dbReference>
<keyword evidence="4" id="KW-0677">Repeat</keyword>
<evidence type="ECO:0000313" key="11">
    <source>
        <dbReference type="EMBL" id="BAH05816.1"/>
    </source>
</evidence>
<dbReference type="Pfam" id="PF13534">
    <property type="entry name" value="Fer4_17"/>
    <property type="match status" value="1"/>
</dbReference>
<dbReference type="Pfam" id="PF13375">
    <property type="entry name" value="RnfC_N"/>
    <property type="match status" value="1"/>
</dbReference>
<name>B9DZZ1_CLOK1</name>
<dbReference type="InterPro" id="IPR009051">
    <property type="entry name" value="Helical_ferredxn"/>
</dbReference>
<evidence type="ECO:0000256" key="7">
    <source>
        <dbReference type="ARBA" id="ARBA00023014"/>
    </source>
</evidence>
<evidence type="ECO:0000256" key="2">
    <source>
        <dbReference type="ARBA" id="ARBA00022485"/>
    </source>
</evidence>
<evidence type="ECO:0000313" key="12">
    <source>
        <dbReference type="EMBL" id="BAH05820.1"/>
    </source>
</evidence>
<evidence type="ECO:0000259" key="8">
    <source>
        <dbReference type="Pfam" id="PF01512"/>
    </source>
</evidence>